<protein>
    <submittedName>
        <fullName evidence="2">Uncharacterized protein</fullName>
    </submittedName>
</protein>
<dbReference type="AlphaFoldDB" id="A0A0K9P5V2"/>
<feature type="compositionally biased region" description="Low complexity" evidence="1">
    <location>
        <begin position="12"/>
        <end position="24"/>
    </location>
</feature>
<sequence length="97" mass="10934">MITGRPPRFIGSSPTLMKSTSSSTYQSGELINWVRDGFKIERSLMEMVDVVIIQDHCCLKKDVVLLFHVALACTETDPDLRPKMKDVCGILDNIDVY</sequence>
<dbReference type="STRING" id="29655.A0A0K9P5V2"/>
<evidence type="ECO:0000256" key="1">
    <source>
        <dbReference type="SAM" id="MobiDB-lite"/>
    </source>
</evidence>
<dbReference type="Gene3D" id="1.10.510.10">
    <property type="entry name" value="Transferase(Phosphotransferase) domain 1"/>
    <property type="match status" value="1"/>
</dbReference>
<reference evidence="3" key="1">
    <citation type="journal article" date="2016" name="Nature">
        <title>The genome of the seagrass Zostera marina reveals angiosperm adaptation to the sea.</title>
        <authorList>
            <person name="Olsen J.L."/>
            <person name="Rouze P."/>
            <person name="Verhelst B."/>
            <person name="Lin Y.-C."/>
            <person name="Bayer T."/>
            <person name="Collen J."/>
            <person name="Dattolo E."/>
            <person name="De Paoli E."/>
            <person name="Dittami S."/>
            <person name="Maumus F."/>
            <person name="Michel G."/>
            <person name="Kersting A."/>
            <person name="Lauritano C."/>
            <person name="Lohaus R."/>
            <person name="Toepel M."/>
            <person name="Tonon T."/>
            <person name="Vanneste K."/>
            <person name="Amirebrahimi M."/>
            <person name="Brakel J."/>
            <person name="Bostroem C."/>
            <person name="Chovatia M."/>
            <person name="Grimwood J."/>
            <person name="Jenkins J.W."/>
            <person name="Jueterbock A."/>
            <person name="Mraz A."/>
            <person name="Stam W.T."/>
            <person name="Tice H."/>
            <person name="Bornberg-Bauer E."/>
            <person name="Green P.J."/>
            <person name="Pearson G.A."/>
            <person name="Procaccini G."/>
            <person name="Duarte C.M."/>
            <person name="Schmutz J."/>
            <person name="Reusch T.B.H."/>
            <person name="Van de Peer Y."/>
        </authorList>
    </citation>
    <scope>NUCLEOTIDE SEQUENCE [LARGE SCALE GENOMIC DNA]</scope>
    <source>
        <strain evidence="3">cv. Finnish</strain>
    </source>
</reference>
<feature type="region of interest" description="Disordered" evidence="1">
    <location>
        <begin position="1"/>
        <end position="24"/>
    </location>
</feature>
<comment type="caution">
    <text evidence="2">The sequence shown here is derived from an EMBL/GenBank/DDBJ whole genome shotgun (WGS) entry which is preliminary data.</text>
</comment>
<keyword evidence="3" id="KW-1185">Reference proteome</keyword>
<accession>A0A0K9P5V2</accession>
<evidence type="ECO:0000313" key="3">
    <source>
        <dbReference type="Proteomes" id="UP000036987"/>
    </source>
</evidence>
<proteinExistence type="predicted"/>
<dbReference type="EMBL" id="LFYR01001151">
    <property type="protein sequence ID" value="KMZ64406.1"/>
    <property type="molecule type" value="Genomic_DNA"/>
</dbReference>
<evidence type="ECO:0000313" key="2">
    <source>
        <dbReference type="EMBL" id="KMZ64406.1"/>
    </source>
</evidence>
<organism evidence="2 3">
    <name type="scientific">Zostera marina</name>
    <name type="common">Eelgrass</name>
    <dbReference type="NCBI Taxonomy" id="29655"/>
    <lineage>
        <taxon>Eukaryota</taxon>
        <taxon>Viridiplantae</taxon>
        <taxon>Streptophyta</taxon>
        <taxon>Embryophyta</taxon>
        <taxon>Tracheophyta</taxon>
        <taxon>Spermatophyta</taxon>
        <taxon>Magnoliopsida</taxon>
        <taxon>Liliopsida</taxon>
        <taxon>Zosteraceae</taxon>
        <taxon>Zostera</taxon>
    </lineage>
</organism>
<dbReference type="OrthoDB" id="780437at2759"/>
<dbReference type="Proteomes" id="UP000036987">
    <property type="component" value="Unassembled WGS sequence"/>
</dbReference>
<name>A0A0K9P5V2_ZOSMR</name>
<gene>
    <name evidence="2" type="ORF">ZOSMA_36G00080</name>
</gene>